<dbReference type="EMBL" id="JAROKS010000004">
    <property type="protein sequence ID" value="KAK1804247.1"/>
    <property type="molecule type" value="Genomic_DNA"/>
</dbReference>
<organism evidence="2 3">
    <name type="scientific">Electrophorus voltai</name>
    <dbReference type="NCBI Taxonomy" id="2609070"/>
    <lineage>
        <taxon>Eukaryota</taxon>
        <taxon>Metazoa</taxon>
        <taxon>Chordata</taxon>
        <taxon>Craniata</taxon>
        <taxon>Vertebrata</taxon>
        <taxon>Euteleostomi</taxon>
        <taxon>Actinopterygii</taxon>
        <taxon>Neopterygii</taxon>
        <taxon>Teleostei</taxon>
        <taxon>Ostariophysi</taxon>
        <taxon>Gymnotiformes</taxon>
        <taxon>Gymnotoidei</taxon>
        <taxon>Gymnotidae</taxon>
        <taxon>Electrophorus</taxon>
    </lineage>
</organism>
<evidence type="ECO:0000313" key="3">
    <source>
        <dbReference type="Proteomes" id="UP001239994"/>
    </source>
</evidence>
<evidence type="ECO:0000259" key="1">
    <source>
        <dbReference type="Pfam" id="PF15749"/>
    </source>
</evidence>
<feature type="non-terminal residue" evidence="2">
    <location>
        <position position="1"/>
    </location>
</feature>
<comment type="caution">
    <text evidence="2">The sequence shown here is derived from an EMBL/GenBank/DDBJ whole genome shotgun (WGS) entry which is preliminary data.</text>
</comment>
<protein>
    <recommendedName>
        <fullName evidence="1">MRN complex-interacting protein N-terminal domain-containing protein</fullName>
    </recommendedName>
</protein>
<proteinExistence type="predicted"/>
<reference evidence="2" key="1">
    <citation type="submission" date="2023-03" db="EMBL/GenBank/DDBJ databases">
        <title>Electrophorus voltai genome.</title>
        <authorList>
            <person name="Bian C."/>
        </authorList>
    </citation>
    <scope>NUCLEOTIDE SEQUENCE</scope>
    <source>
        <strain evidence="2">CB-2022</strain>
        <tissue evidence="2">Muscle</tissue>
    </source>
</reference>
<evidence type="ECO:0000313" key="2">
    <source>
        <dbReference type="EMBL" id="KAK1804247.1"/>
    </source>
</evidence>
<accession>A0AAD8ZS69</accession>
<dbReference type="InterPro" id="IPR049472">
    <property type="entry name" value="MRNIP_N"/>
</dbReference>
<dbReference type="Proteomes" id="UP001239994">
    <property type="component" value="Unassembled WGS sequence"/>
</dbReference>
<gene>
    <name evidence="2" type="ORF">P4O66_020284</name>
</gene>
<name>A0AAD8ZS69_9TELE</name>
<sequence>EYGRGTGADCRRHVQKLNLLRGELLEVENEKTWTQWEKEKECEAEEGFGGDAQSCEKQVEYVLLEGIFSTVLSGPWAW</sequence>
<keyword evidence="3" id="KW-1185">Reference proteome</keyword>
<feature type="domain" description="MRN complex-interacting protein N-terminal" evidence="1">
    <location>
        <begin position="1"/>
        <end position="46"/>
    </location>
</feature>
<dbReference type="AlphaFoldDB" id="A0AAD8ZS69"/>
<dbReference type="Pfam" id="PF15749">
    <property type="entry name" value="MRNIP"/>
    <property type="match status" value="1"/>
</dbReference>